<proteinExistence type="predicted"/>
<gene>
    <name evidence="1" type="ORF">DPMN_139785</name>
</gene>
<protein>
    <submittedName>
        <fullName evidence="1">Uncharacterized protein</fullName>
    </submittedName>
</protein>
<dbReference type="EMBL" id="JAIWYP010000006">
    <property type="protein sequence ID" value="KAH3811374.1"/>
    <property type="molecule type" value="Genomic_DNA"/>
</dbReference>
<evidence type="ECO:0000313" key="1">
    <source>
        <dbReference type="EMBL" id="KAH3811374.1"/>
    </source>
</evidence>
<accession>A0A9D4G6D5</accession>
<keyword evidence="2" id="KW-1185">Reference proteome</keyword>
<dbReference type="Proteomes" id="UP000828390">
    <property type="component" value="Unassembled WGS sequence"/>
</dbReference>
<evidence type="ECO:0000313" key="2">
    <source>
        <dbReference type="Proteomes" id="UP000828390"/>
    </source>
</evidence>
<sequence>MELWNSKAGELSLESGLCHIPGKSMLGKRSRICQTRRDALQQKLTGTFRHCPRMMLEFYLMVSYTQHAHFYCSLSGLWK</sequence>
<name>A0A9D4G6D5_DREPO</name>
<reference evidence="1" key="1">
    <citation type="journal article" date="2019" name="bioRxiv">
        <title>The Genome of the Zebra Mussel, Dreissena polymorpha: A Resource for Invasive Species Research.</title>
        <authorList>
            <person name="McCartney M.A."/>
            <person name="Auch B."/>
            <person name="Kono T."/>
            <person name="Mallez S."/>
            <person name="Zhang Y."/>
            <person name="Obille A."/>
            <person name="Becker A."/>
            <person name="Abrahante J.E."/>
            <person name="Garbe J."/>
            <person name="Badalamenti J.P."/>
            <person name="Herman A."/>
            <person name="Mangelson H."/>
            <person name="Liachko I."/>
            <person name="Sullivan S."/>
            <person name="Sone E.D."/>
            <person name="Koren S."/>
            <person name="Silverstein K.A.T."/>
            <person name="Beckman K.B."/>
            <person name="Gohl D.M."/>
        </authorList>
    </citation>
    <scope>NUCLEOTIDE SEQUENCE</scope>
    <source>
        <strain evidence="1">Duluth1</strain>
        <tissue evidence="1">Whole animal</tissue>
    </source>
</reference>
<reference evidence="1" key="2">
    <citation type="submission" date="2020-11" db="EMBL/GenBank/DDBJ databases">
        <authorList>
            <person name="McCartney M.A."/>
            <person name="Auch B."/>
            <person name="Kono T."/>
            <person name="Mallez S."/>
            <person name="Becker A."/>
            <person name="Gohl D.M."/>
            <person name="Silverstein K.A.T."/>
            <person name="Koren S."/>
            <person name="Bechman K.B."/>
            <person name="Herman A."/>
            <person name="Abrahante J.E."/>
            <person name="Garbe J."/>
        </authorList>
    </citation>
    <scope>NUCLEOTIDE SEQUENCE</scope>
    <source>
        <strain evidence="1">Duluth1</strain>
        <tissue evidence="1">Whole animal</tissue>
    </source>
</reference>
<dbReference type="AlphaFoldDB" id="A0A9D4G6D5"/>
<organism evidence="1 2">
    <name type="scientific">Dreissena polymorpha</name>
    <name type="common">Zebra mussel</name>
    <name type="synonym">Mytilus polymorpha</name>
    <dbReference type="NCBI Taxonomy" id="45954"/>
    <lineage>
        <taxon>Eukaryota</taxon>
        <taxon>Metazoa</taxon>
        <taxon>Spiralia</taxon>
        <taxon>Lophotrochozoa</taxon>
        <taxon>Mollusca</taxon>
        <taxon>Bivalvia</taxon>
        <taxon>Autobranchia</taxon>
        <taxon>Heteroconchia</taxon>
        <taxon>Euheterodonta</taxon>
        <taxon>Imparidentia</taxon>
        <taxon>Neoheterodontei</taxon>
        <taxon>Myida</taxon>
        <taxon>Dreissenoidea</taxon>
        <taxon>Dreissenidae</taxon>
        <taxon>Dreissena</taxon>
    </lineage>
</organism>
<comment type="caution">
    <text evidence="1">The sequence shown here is derived from an EMBL/GenBank/DDBJ whole genome shotgun (WGS) entry which is preliminary data.</text>
</comment>